<evidence type="ECO:0008006" key="3">
    <source>
        <dbReference type="Google" id="ProtNLM"/>
    </source>
</evidence>
<dbReference type="RefSeq" id="WP_229659877.1">
    <property type="nucleotide sequence ID" value="NZ_BMJI01000008.1"/>
</dbReference>
<reference evidence="2" key="1">
    <citation type="journal article" date="2019" name="Int. J. Syst. Evol. Microbiol.">
        <title>The Global Catalogue of Microorganisms (GCM) 10K type strain sequencing project: providing services to taxonomists for standard genome sequencing and annotation.</title>
        <authorList>
            <consortium name="The Broad Institute Genomics Platform"/>
            <consortium name="The Broad Institute Genome Sequencing Center for Infectious Disease"/>
            <person name="Wu L."/>
            <person name="Ma J."/>
        </authorList>
    </citation>
    <scope>NUCLEOTIDE SEQUENCE [LARGE SCALE GENOMIC DNA]</scope>
    <source>
        <strain evidence="2">CGMCC 1.15480</strain>
    </source>
</reference>
<dbReference type="EMBL" id="BMJI01000008">
    <property type="protein sequence ID" value="GGC90426.1"/>
    <property type="molecule type" value="Genomic_DNA"/>
</dbReference>
<accession>A0ABQ1PAQ7</accession>
<gene>
    <name evidence="1" type="ORF">GCM10011512_16710</name>
</gene>
<comment type="caution">
    <text evidence="1">The sequence shown here is derived from an EMBL/GenBank/DDBJ whole genome shotgun (WGS) entry which is preliminary data.</text>
</comment>
<protein>
    <recommendedName>
        <fullName evidence="3">3-methyladenine DNA glycosylase</fullName>
    </recommendedName>
</protein>
<name>A0ABQ1PAQ7_9MICC</name>
<organism evidence="1 2">
    <name type="scientific">Tersicoccus solisilvae</name>
    <dbReference type="NCBI Taxonomy" id="1882339"/>
    <lineage>
        <taxon>Bacteria</taxon>
        <taxon>Bacillati</taxon>
        <taxon>Actinomycetota</taxon>
        <taxon>Actinomycetes</taxon>
        <taxon>Micrococcales</taxon>
        <taxon>Micrococcaceae</taxon>
        <taxon>Tersicoccus</taxon>
    </lineage>
</organism>
<evidence type="ECO:0000313" key="2">
    <source>
        <dbReference type="Proteomes" id="UP000597761"/>
    </source>
</evidence>
<keyword evidence="2" id="KW-1185">Reference proteome</keyword>
<proteinExistence type="predicted"/>
<evidence type="ECO:0000313" key="1">
    <source>
        <dbReference type="EMBL" id="GGC90426.1"/>
    </source>
</evidence>
<sequence length="311" mass="34308">MTAAAPEHVGLVLVPDAMADDRAARHREHAARYTEPHRARRSAGIKHPVADFLFTYYALSPGKLERWHPGAGAVLTGAAAVERAAWKDHRSLDAAERDALGLSADEPAVTADVAGFLDRRSATVAFVRRLLGATASRPGQFGCFGLHEWAMVYRQDPDERRHEELPLRLSGEQTDAVVEAHRIRCSHIDAFRFFTPEATGRNELRPTRRTQPDLEQPGCLHATMDLYKWAFTLLPLVSSDLVLAALDLAADVREVDMRASPYDLSGHDLTPIRIETPAGKAEYVAAQRGFADRGAVLRRRLLAVLDRVTAA</sequence>
<dbReference type="Proteomes" id="UP000597761">
    <property type="component" value="Unassembled WGS sequence"/>
</dbReference>